<protein>
    <submittedName>
        <fullName evidence="2">Uncharacterized protein</fullName>
    </submittedName>
</protein>
<dbReference type="EMBL" id="NNRN01000014">
    <property type="protein sequence ID" value="OYR32783.1"/>
    <property type="molecule type" value="Genomic_DNA"/>
</dbReference>
<evidence type="ECO:0000313" key="2">
    <source>
        <dbReference type="EMBL" id="OYR32783.1"/>
    </source>
</evidence>
<organism evidence="2 3">
    <name type="scientific">Brucella lupini</name>
    <dbReference type="NCBI Taxonomy" id="255457"/>
    <lineage>
        <taxon>Bacteria</taxon>
        <taxon>Pseudomonadati</taxon>
        <taxon>Pseudomonadota</taxon>
        <taxon>Alphaproteobacteria</taxon>
        <taxon>Hyphomicrobiales</taxon>
        <taxon>Brucellaceae</taxon>
        <taxon>Brucella/Ochrobactrum group</taxon>
        <taxon>Brucella</taxon>
    </lineage>
</organism>
<gene>
    <name evidence="2" type="ORF">CES86_5522</name>
    <name evidence="1" type="ORF">F9L03_25905</name>
</gene>
<reference evidence="2 3" key="1">
    <citation type="submission" date="2017-07" db="EMBL/GenBank/DDBJ databases">
        <title>Draft genome of Ochrobactrum lupini type strain LUP21.</title>
        <authorList>
            <person name="Krzyzanowska D.M."/>
            <person name="Jafra S."/>
        </authorList>
    </citation>
    <scope>NUCLEOTIDE SEQUENCE [LARGE SCALE GENOMIC DNA]</scope>
    <source>
        <strain evidence="2 3">LUP21</strain>
    </source>
</reference>
<evidence type="ECO:0000313" key="4">
    <source>
        <dbReference type="Proteomes" id="UP000435957"/>
    </source>
</evidence>
<dbReference type="AlphaFoldDB" id="A0A256H033"/>
<evidence type="ECO:0000313" key="3">
    <source>
        <dbReference type="Proteomes" id="UP000216363"/>
    </source>
</evidence>
<name>A0A256H033_9HYPH</name>
<evidence type="ECO:0000313" key="1">
    <source>
        <dbReference type="EMBL" id="KAB2699032.1"/>
    </source>
</evidence>
<dbReference type="RefSeq" id="WP_094513338.1">
    <property type="nucleotide sequence ID" value="NZ_JBHEEP010000044.1"/>
</dbReference>
<sequence>MKGPRDETADLLDTLMFTVKVIVMSGPDDKQRIADAYQDARSLAAAIDLDGEGSARPRIVTCLERFQAYKDAGDVAAAGWMLTALQERVGERNLYGWRALRKIINRTVRELPRPGKTALH</sequence>
<keyword evidence="4" id="KW-1185">Reference proteome</keyword>
<comment type="caution">
    <text evidence="2">The sequence shown here is derived from an EMBL/GenBank/DDBJ whole genome shotgun (WGS) entry which is preliminary data.</text>
</comment>
<reference evidence="1 4" key="2">
    <citation type="submission" date="2019-09" db="EMBL/GenBank/DDBJ databases">
        <title>Taxonomic organization of the family Brucellaceae based on a phylogenomic approach.</title>
        <authorList>
            <person name="Leclercq S."/>
            <person name="Cloeckaert A."/>
            <person name="Zygmunt M.S."/>
        </authorList>
    </citation>
    <scope>NUCLEOTIDE SEQUENCE [LARGE SCALE GENOMIC DNA]</scope>
    <source>
        <strain evidence="1 4">LUP23</strain>
    </source>
</reference>
<dbReference type="Proteomes" id="UP000216363">
    <property type="component" value="Unassembled WGS sequence"/>
</dbReference>
<proteinExistence type="predicted"/>
<dbReference type="Proteomes" id="UP000435957">
    <property type="component" value="Unassembled WGS sequence"/>
</dbReference>
<accession>A0A256H033</accession>
<dbReference type="EMBL" id="WBWF01000036">
    <property type="protein sequence ID" value="KAB2699032.1"/>
    <property type="molecule type" value="Genomic_DNA"/>
</dbReference>